<gene>
    <name evidence="2" type="ORF">SAMN05444342_1549</name>
    <name evidence="1" type="ORF">ZOD2009_05832</name>
</gene>
<dbReference type="EMBL" id="FRAN01000002">
    <property type="protein sequence ID" value="SHK52464.1"/>
    <property type="molecule type" value="Genomic_DNA"/>
</dbReference>
<evidence type="ECO:0000313" key="2">
    <source>
        <dbReference type="EMBL" id="SHK52464.1"/>
    </source>
</evidence>
<reference evidence="1 3" key="1">
    <citation type="journal article" date="2014" name="ISME J.">
        <title>Trehalose/2-sulfotrehalose biosynthesis and glycine-betaine uptake are widely spread mechanisms for osmoadaptation in the Halobacteriales.</title>
        <authorList>
            <person name="Youssef N.H."/>
            <person name="Savage-Ashlock K.N."/>
            <person name="McCully A.L."/>
            <person name="Luedtke B."/>
            <person name="Shaw E.I."/>
            <person name="Hoff W.D."/>
            <person name="Elshahed M.S."/>
        </authorList>
    </citation>
    <scope>NUCLEOTIDE SEQUENCE [LARGE SCALE GENOMIC DNA]</scope>
    <source>
        <strain evidence="1 3">DX253</strain>
    </source>
</reference>
<keyword evidence="4" id="KW-1185">Reference proteome</keyword>
<proteinExistence type="predicted"/>
<dbReference type="PATRIC" id="fig|797209.4.peg.1164"/>
<evidence type="ECO:0000313" key="4">
    <source>
        <dbReference type="Proteomes" id="UP000184203"/>
    </source>
</evidence>
<dbReference type="RefSeq" id="WP_007977894.1">
    <property type="nucleotide sequence ID" value="NZ_AEMG01000004.1"/>
</dbReference>
<accession>E7QQU6</accession>
<evidence type="ECO:0000313" key="3">
    <source>
        <dbReference type="Proteomes" id="UP000003751"/>
    </source>
</evidence>
<dbReference type="Proteomes" id="UP000003751">
    <property type="component" value="Unassembled WGS sequence"/>
</dbReference>
<dbReference type="Proteomes" id="UP000184203">
    <property type="component" value="Unassembled WGS sequence"/>
</dbReference>
<protein>
    <submittedName>
        <fullName evidence="1">Uncharacterized protein</fullName>
    </submittedName>
</protein>
<reference evidence="4" key="2">
    <citation type="submission" date="2016-11" db="EMBL/GenBank/DDBJ databases">
        <authorList>
            <person name="Varghese N."/>
            <person name="Submissions S."/>
        </authorList>
    </citation>
    <scope>NUCLEOTIDE SEQUENCE [LARGE SCALE GENOMIC DNA]</scope>
    <source>
        <strain evidence="4">DX253</strain>
    </source>
</reference>
<dbReference type="GeneID" id="300003452"/>
<dbReference type="EMBL" id="AEMG01000004">
    <property type="protein sequence ID" value="EFW93360.1"/>
    <property type="molecule type" value="Genomic_DNA"/>
</dbReference>
<sequence length="137" mass="16145">MGTRILDWFSRYWKRKTDRPDYRQAYVKLPLDTDLPSLASEFERVCEGRLDRVPRRDSLVVDTDFIPEARFDGERFAELVAELKARSPERYALHDSTKWRRHEGGVAKMHTVVPVKRLYSVDEESTAYEPSVSDRPR</sequence>
<evidence type="ECO:0000313" key="1">
    <source>
        <dbReference type="EMBL" id="EFW93360.1"/>
    </source>
</evidence>
<dbReference type="eggNOG" id="arCOG11405">
    <property type="taxonomic scope" value="Archaea"/>
</dbReference>
<dbReference type="AlphaFoldDB" id="E7QQU6"/>
<name>E7QQU6_HALPU</name>
<reference evidence="2" key="3">
    <citation type="submission" date="2016-11" db="EMBL/GenBank/DDBJ databases">
        <authorList>
            <person name="Jaros S."/>
            <person name="Januszkiewicz K."/>
            <person name="Wedrychowicz H."/>
        </authorList>
    </citation>
    <scope>NUCLEOTIDE SEQUENCE [LARGE SCALE GENOMIC DNA]</scope>
    <source>
        <strain evidence="2">DX253</strain>
    </source>
</reference>
<organism evidence="1 3">
    <name type="scientific">Haladaptatus paucihalophilus DX253</name>
    <dbReference type="NCBI Taxonomy" id="797209"/>
    <lineage>
        <taxon>Archaea</taxon>
        <taxon>Methanobacteriati</taxon>
        <taxon>Methanobacteriota</taxon>
        <taxon>Stenosarchaea group</taxon>
        <taxon>Halobacteria</taxon>
        <taxon>Halobacteriales</taxon>
        <taxon>Haladaptataceae</taxon>
        <taxon>Haladaptatus</taxon>
    </lineage>
</organism>
<dbReference type="OrthoDB" id="155527at2157"/>